<gene>
    <name evidence="2" type="ORF">EYF80_054371</name>
</gene>
<dbReference type="Proteomes" id="UP000314294">
    <property type="component" value="Unassembled WGS sequence"/>
</dbReference>
<reference evidence="2 3" key="1">
    <citation type="submission" date="2019-03" db="EMBL/GenBank/DDBJ databases">
        <title>First draft genome of Liparis tanakae, snailfish: a comprehensive survey of snailfish specific genes.</title>
        <authorList>
            <person name="Kim W."/>
            <person name="Song I."/>
            <person name="Jeong J.-H."/>
            <person name="Kim D."/>
            <person name="Kim S."/>
            <person name="Ryu S."/>
            <person name="Song J.Y."/>
            <person name="Lee S.K."/>
        </authorList>
    </citation>
    <scope>NUCLEOTIDE SEQUENCE [LARGE SCALE GENOMIC DNA]</scope>
    <source>
        <tissue evidence="2">Muscle</tissue>
    </source>
</reference>
<accession>A0A4Z2F3W6</accession>
<sequence>MLMEREAGEKQSATMWPAGTASGVCRDGDMSIKRQNVEKLSSHTGMELHLHTCTATKDDTGSIGMFGGPWQLLSPAGKSAITLMDG</sequence>
<keyword evidence="3" id="KW-1185">Reference proteome</keyword>
<protein>
    <submittedName>
        <fullName evidence="2">Uncharacterized protein</fullName>
    </submittedName>
</protein>
<comment type="caution">
    <text evidence="2">The sequence shown here is derived from an EMBL/GenBank/DDBJ whole genome shotgun (WGS) entry which is preliminary data.</text>
</comment>
<dbReference type="AlphaFoldDB" id="A0A4Z2F3W6"/>
<evidence type="ECO:0000313" key="3">
    <source>
        <dbReference type="Proteomes" id="UP000314294"/>
    </source>
</evidence>
<organism evidence="2 3">
    <name type="scientific">Liparis tanakae</name>
    <name type="common">Tanaka's snailfish</name>
    <dbReference type="NCBI Taxonomy" id="230148"/>
    <lineage>
        <taxon>Eukaryota</taxon>
        <taxon>Metazoa</taxon>
        <taxon>Chordata</taxon>
        <taxon>Craniata</taxon>
        <taxon>Vertebrata</taxon>
        <taxon>Euteleostomi</taxon>
        <taxon>Actinopterygii</taxon>
        <taxon>Neopterygii</taxon>
        <taxon>Teleostei</taxon>
        <taxon>Neoteleostei</taxon>
        <taxon>Acanthomorphata</taxon>
        <taxon>Eupercaria</taxon>
        <taxon>Perciformes</taxon>
        <taxon>Cottioidei</taxon>
        <taxon>Cottales</taxon>
        <taxon>Liparidae</taxon>
        <taxon>Liparis</taxon>
    </lineage>
</organism>
<feature type="region of interest" description="Disordered" evidence="1">
    <location>
        <begin position="1"/>
        <end position="30"/>
    </location>
</feature>
<evidence type="ECO:0000313" key="2">
    <source>
        <dbReference type="EMBL" id="TNN35461.1"/>
    </source>
</evidence>
<evidence type="ECO:0000256" key="1">
    <source>
        <dbReference type="SAM" id="MobiDB-lite"/>
    </source>
</evidence>
<dbReference type="EMBL" id="SRLO01001764">
    <property type="protein sequence ID" value="TNN35461.1"/>
    <property type="molecule type" value="Genomic_DNA"/>
</dbReference>
<name>A0A4Z2F3W6_9TELE</name>
<proteinExistence type="predicted"/>